<sequence length="325" mass="34701">MRLRTWAAGLAAALLTLALFPASAQADTDPGPPLETPVAELAKGLHCPTDQPDTGKPTVLFIPGTGFKGEEPYAWNYMAELKKSGYPSCWVDYPGRGLRDMQETVEYVVYATRAVHERTGRKVDLVGHSQGGLQAAWALRFWPDLAAKVDDVVTLGAPFQGTSIGSACLPLSQVTGCPAASLQFARHSNWTKALTANGTPMPAGPSYTSVHSLADESVVIDGEPSVLPGARNIGVQDICPGRAWPSHMGLVVDLVSYELAADAIGHPGPADPGRIDRADCATLLMPLNTEEAVKTLPSLLSLPLDVLIHSQPWVREEPPLRPYAR</sequence>
<feature type="signal peptide" evidence="1">
    <location>
        <begin position="1"/>
        <end position="26"/>
    </location>
</feature>
<keyword evidence="4" id="KW-1185">Reference proteome</keyword>
<dbReference type="InterPro" id="IPR029058">
    <property type="entry name" value="AB_hydrolase_fold"/>
</dbReference>
<accession>A0ABW8LQ48</accession>
<dbReference type="RefSeq" id="WP_358629784.1">
    <property type="nucleotide sequence ID" value="NZ_JBFAEV010000002.1"/>
</dbReference>
<evidence type="ECO:0000313" key="3">
    <source>
        <dbReference type="EMBL" id="MFK4268041.1"/>
    </source>
</evidence>
<dbReference type="PANTHER" id="PTHR37574:SF1">
    <property type="entry name" value="LIPASE B"/>
    <property type="match status" value="1"/>
</dbReference>
<gene>
    <name evidence="3" type="ORF">ACI2L5_24330</name>
</gene>
<dbReference type="Proteomes" id="UP001620295">
    <property type="component" value="Unassembled WGS sequence"/>
</dbReference>
<proteinExistence type="predicted"/>
<feature type="chain" id="PRO_5045695577" evidence="1">
    <location>
        <begin position="27"/>
        <end position="325"/>
    </location>
</feature>
<keyword evidence="1" id="KW-0732">Signal</keyword>
<dbReference type="Gene3D" id="3.40.50.1820">
    <property type="entry name" value="alpha/beta hydrolase"/>
    <property type="match status" value="1"/>
</dbReference>
<dbReference type="InterPro" id="IPR053228">
    <property type="entry name" value="Stereospecific_Lipase"/>
</dbReference>
<dbReference type="InterPro" id="IPR000073">
    <property type="entry name" value="AB_hydrolase_1"/>
</dbReference>
<dbReference type="EMBL" id="JBJDQH010000008">
    <property type="protein sequence ID" value="MFK4268041.1"/>
    <property type="molecule type" value="Genomic_DNA"/>
</dbReference>
<name>A0ABW8LQ48_9ACTN</name>
<comment type="caution">
    <text evidence="3">The sequence shown here is derived from an EMBL/GenBank/DDBJ whole genome shotgun (WGS) entry which is preliminary data.</text>
</comment>
<evidence type="ECO:0000259" key="2">
    <source>
        <dbReference type="Pfam" id="PF12697"/>
    </source>
</evidence>
<dbReference type="Pfam" id="PF12697">
    <property type="entry name" value="Abhydrolase_6"/>
    <property type="match status" value="1"/>
</dbReference>
<organism evidence="3 4">
    <name type="scientific">Streptomyces milbemycinicus</name>
    <dbReference type="NCBI Taxonomy" id="476552"/>
    <lineage>
        <taxon>Bacteria</taxon>
        <taxon>Bacillati</taxon>
        <taxon>Actinomycetota</taxon>
        <taxon>Actinomycetes</taxon>
        <taxon>Kitasatosporales</taxon>
        <taxon>Streptomycetaceae</taxon>
        <taxon>Streptomyces</taxon>
    </lineage>
</organism>
<reference evidence="3 4" key="1">
    <citation type="submission" date="2024-11" db="EMBL/GenBank/DDBJ databases">
        <title>The Natural Products Discovery Center: Release of the First 8490 Sequenced Strains for Exploring Actinobacteria Biosynthetic Diversity.</title>
        <authorList>
            <person name="Kalkreuter E."/>
            <person name="Kautsar S.A."/>
            <person name="Yang D."/>
            <person name="Bader C.D."/>
            <person name="Teijaro C.N."/>
            <person name="Fluegel L."/>
            <person name="Davis C.M."/>
            <person name="Simpson J.R."/>
            <person name="Lauterbach L."/>
            <person name="Steele A.D."/>
            <person name="Gui C."/>
            <person name="Meng S."/>
            <person name="Li G."/>
            <person name="Viehrig K."/>
            <person name="Ye F."/>
            <person name="Su P."/>
            <person name="Kiefer A.F."/>
            <person name="Nichols A."/>
            <person name="Cepeda A.J."/>
            <person name="Yan W."/>
            <person name="Fan B."/>
            <person name="Jiang Y."/>
            <person name="Adhikari A."/>
            <person name="Zheng C.-J."/>
            <person name="Schuster L."/>
            <person name="Cowan T.M."/>
            <person name="Smanski M.J."/>
            <person name="Chevrette M.G."/>
            <person name="De Carvalho L.P.S."/>
            <person name="Shen B."/>
        </authorList>
    </citation>
    <scope>NUCLEOTIDE SEQUENCE [LARGE SCALE GENOMIC DNA]</scope>
    <source>
        <strain evidence="3 4">NPDC020863</strain>
    </source>
</reference>
<evidence type="ECO:0000313" key="4">
    <source>
        <dbReference type="Proteomes" id="UP001620295"/>
    </source>
</evidence>
<feature type="domain" description="AB hydrolase-1" evidence="2">
    <location>
        <begin position="59"/>
        <end position="192"/>
    </location>
</feature>
<evidence type="ECO:0000256" key="1">
    <source>
        <dbReference type="SAM" id="SignalP"/>
    </source>
</evidence>
<dbReference type="PANTHER" id="PTHR37574">
    <property type="entry name" value="LIPASE B"/>
    <property type="match status" value="1"/>
</dbReference>
<protein>
    <submittedName>
        <fullName evidence="3">Esterase/lipase family protein</fullName>
    </submittedName>
</protein>
<dbReference type="SUPFAM" id="SSF53474">
    <property type="entry name" value="alpha/beta-Hydrolases"/>
    <property type="match status" value="1"/>
</dbReference>